<evidence type="ECO:0000313" key="2">
    <source>
        <dbReference type="Proteomes" id="UP000184192"/>
    </source>
</evidence>
<dbReference type="AlphaFoldDB" id="A0A1M6I7G4"/>
<protein>
    <submittedName>
        <fullName evidence="1">Uncharacterized protein</fullName>
    </submittedName>
</protein>
<dbReference type="EMBL" id="FQZN01000021">
    <property type="protein sequence ID" value="SHJ30336.1"/>
    <property type="molecule type" value="Genomic_DNA"/>
</dbReference>
<organism evidence="1 2">
    <name type="scientific">Bacteroides stercorirosoris</name>
    <dbReference type="NCBI Taxonomy" id="871324"/>
    <lineage>
        <taxon>Bacteria</taxon>
        <taxon>Pseudomonadati</taxon>
        <taxon>Bacteroidota</taxon>
        <taxon>Bacteroidia</taxon>
        <taxon>Bacteroidales</taxon>
        <taxon>Bacteroidaceae</taxon>
        <taxon>Bacteroides</taxon>
    </lineage>
</organism>
<accession>A0A1M6I7G4</accession>
<gene>
    <name evidence="1" type="ORF">SAMN05444350_121110</name>
</gene>
<dbReference type="GeneID" id="92715100"/>
<name>A0A1M6I7G4_9BACE</name>
<dbReference type="RefSeq" id="WP_159106492.1">
    <property type="nucleotide sequence ID" value="NZ_FQZN01000021.1"/>
</dbReference>
<dbReference type="Proteomes" id="UP000184192">
    <property type="component" value="Unassembled WGS sequence"/>
</dbReference>
<keyword evidence="2" id="KW-1185">Reference proteome</keyword>
<proteinExistence type="predicted"/>
<evidence type="ECO:0000313" key="1">
    <source>
        <dbReference type="EMBL" id="SHJ30336.1"/>
    </source>
</evidence>
<sequence>MNDQDLKRLMAQNFLIYKKLVEIQDKVKGKTVFHADNLLVKEFNDEVDKIMRTLNV</sequence>
<reference evidence="2" key="1">
    <citation type="submission" date="2016-11" db="EMBL/GenBank/DDBJ databases">
        <authorList>
            <person name="Varghese N."/>
            <person name="Submissions S."/>
        </authorList>
    </citation>
    <scope>NUCLEOTIDE SEQUENCE [LARGE SCALE GENOMIC DNA]</scope>
    <source>
        <strain evidence="2">DSM 26884</strain>
    </source>
</reference>